<dbReference type="EMBL" id="LFYR01001488">
    <property type="protein sequence ID" value="KMZ61438.1"/>
    <property type="molecule type" value="Genomic_DNA"/>
</dbReference>
<dbReference type="PROSITE" id="PS50985">
    <property type="entry name" value="GRAS"/>
    <property type="match status" value="1"/>
</dbReference>
<evidence type="ECO:0000256" key="3">
    <source>
        <dbReference type="PROSITE-ProRule" id="PRU01191"/>
    </source>
</evidence>
<feature type="short sequence motif" description="VHIID" evidence="3">
    <location>
        <begin position="119"/>
        <end position="123"/>
    </location>
</feature>
<dbReference type="OMA" id="MLQFTGT"/>
<comment type="caution">
    <text evidence="3">Lacks conserved residue(s) required for the propagation of feature annotation.</text>
</comment>
<sequence>MEEQLLVELGNAVEYGDANLVQKIRWVENKIASMDSNYHSNQRLAVAFLRALTIRAFRKSTDYDTTSEMTRTMISQLVDAHRLSLVQLASFVEVTPWHWFGYSTANATIVDAVAGFSVVHIVDLTTTHCMQIPTLIDALANRPEGPPLIIRLTVPILTTSKCPPPRVFVSYDEIGLRLVNFAMTHNIYLDFIPIVSDPSDAFDSLIQHVRFHKMQISEASEALVVNCQMLLHMIPDESASTVAGAIQSSSFISLRTVFLNSLRSLNPLVVTLVDEDVDFVSGDFTRRLRSSFNYLWIPFDAVKMSLPEGSEMKQWYENDVCWKVENVIANEGMQRVERQESKARWVERMTRVGFRRMPFGENAATKAQNLLDVHAFTGWGWKNEQGQDLVLTWKGHNVVFATTWIPDLQYNYDLSSLI</sequence>
<comment type="caution">
    <text evidence="4">The sequence shown here is derived from an EMBL/GenBank/DDBJ whole genome shotgun (WGS) entry which is preliminary data.</text>
</comment>
<feature type="region of interest" description="SAW" evidence="3">
    <location>
        <begin position="329"/>
        <end position="405"/>
    </location>
</feature>
<dbReference type="GO" id="GO:0043565">
    <property type="term" value="F:sequence-specific DNA binding"/>
    <property type="evidence" value="ECO:0000318"/>
    <property type="project" value="GO_Central"/>
</dbReference>
<comment type="similarity">
    <text evidence="3">Belongs to the GRAS family.</text>
</comment>
<dbReference type="Proteomes" id="UP000036987">
    <property type="component" value="Unassembled WGS sequence"/>
</dbReference>
<protein>
    <submittedName>
        <fullName evidence="4">GRAS family transcription factor</fullName>
    </submittedName>
</protein>
<keyword evidence="2" id="KW-0804">Transcription</keyword>
<dbReference type="InterPro" id="IPR005202">
    <property type="entry name" value="TF_GRAS"/>
</dbReference>
<dbReference type="PANTHER" id="PTHR31636">
    <property type="entry name" value="OSJNBA0084A10.13 PROTEIN-RELATED"/>
    <property type="match status" value="1"/>
</dbReference>
<dbReference type="Pfam" id="PF03514">
    <property type="entry name" value="GRAS"/>
    <property type="match status" value="1"/>
</dbReference>
<keyword evidence="1" id="KW-0805">Transcription regulation</keyword>
<evidence type="ECO:0000256" key="2">
    <source>
        <dbReference type="ARBA" id="ARBA00023163"/>
    </source>
</evidence>
<proteinExistence type="inferred from homology"/>
<evidence type="ECO:0000313" key="4">
    <source>
        <dbReference type="EMBL" id="KMZ61438.1"/>
    </source>
</evidence>
<dbReference type="GO" id="GO:0006355">
    <property type="term" value="P:regulation of DNA-templated transcription"/>
    <property type="evidence" value="ECO:0000318"/>
    <property type="project" value="GO_Central"/>
</dbReference>
<dbReference type="OrthoDB" id="767511at2759"/>
<evidence type="ECO:0000313" key="5">
    <source>
        <dbReference type="Proteomes" id="UP000036987"/>
    </source>
</evidence>
<keyword evidence="5" id="KW-1185">Reference proteome</keyword>
<reference evidence="5" key="1">
    <citation type="journal article" date="2016" name="Nature">
        <title>The genome of the seagrass Zostera marina reveals angiosperm adaptation to the sea.</title>
        <authorList>
            <person name="Olsen J.L."/>
            <person name="Rouze P."/>
            <person name="Verhelst B."/>
            <person name="Lin Y.-C."/>
            <person name="Bayer T."/>
            <person name="Collen J."/>
            <person name="Dattolo E."/>
            <person name="De Paoli E."/>
            <person name="Dittami S."/>
            <person name="Maumus F."/>
            <person name="Michel G."/>
            <person name="Kersting A."/>
            <person name="Lauritano C."/>
            <person name="Lohaus R."/>
            <person name="Toepel M."/>
            <person name="Tonon T."/>
            <person name="Vanneste K."/>
            <person name="Amirebrahimi M."/>
            <person name="Brakel J."/>
            <person name="Bostroem C."/>
            <person name="Chovatia M."/>
            <person name="Grimwood J."/>
            <person name="Jenkins J.W."/>
            <person name="Jueterbock A."/>
            <person name="Mraz A."/>
            <person name="Stam W.T."/>
            <person name="Tice H."/>
            <person name="Bornberg-Bauer E."/>
            <person name="Green P.J."/>
            <person name="Pearson G.A."/>
            <person name="Procaccini G."/>
            <person name="Duarte C.M."/>
            <person name="Schmutz J."/>
            <person name="Reusch T.B.H."/>
            <person name="Van de Peer Y."/>
        </authorList>
    </citation>
    <scope>NUCLEOTIDE SEQUENCE [LARGE SCALE GENOMIC DNA]</scope>
    <source>
        <strain evidence="5">cv. Finnish</strain>
    </source>
</reference>
<gene>
    <name evidence="4" type="ORF">ZOSMA_52G00880</name>
</gene>
<name>A0A0K9NXM3_ZOSMR</name>
<accession>A0A0K9NXM3</accession>
<dbReference type="GO" id="GO:0005634">
    <property type="term" value="C:nucleus"/>
    <property type="evidence" value="ECO:0000318"/>
    <property type="project" value="GO_Central"/>
</dbReference>
<dbReference type="GO" id="GO:0003700">
    <property type="term" value="F:DNA-binding transcription factor activity"/>
    <property type="evidence" value="ECO:0000318"/>
    <property type="project" value="GO_Central"/>
</dbReference>
<dbReference type="STRING" id="29655.A0A0K9NXM3"/>
<dbReference type="AlphaFoldDB" id="A0A0K9NXM3"/>
<organism evidence="4 5">
    <name type="scientific">Zostera marina</name>
    <name type="common">Eelgrass</name>
    <dbReference type="NCBI Taxonomy" id="29655"/>
    <lineage>
        <taxon>Eukaryota</taxon>
        <taxon>Viridiplantae</taxon>
        <taxon>Streptophyta</taxon>
        <taxon>Embryophyta</taxon>
        <taxon>Tracheophyta</taxon>
        <taxon>Spermatophyta</taxon>
        <taxon>Magnoliopsida</taxon>
        <taxon>Liliopsida</taxon>
        <taxon>Zosteraceae</taxon>
        <taxon>Zostera</taxon>
    </lineage>
</organism>
<evidence type="ECO:0000256" key="1">
    <source>
        <dbReference type="ARBA" id="ARBA00023015"/>
    </source>
</evidence>